<dbReference type="Pfam" id="PF01118">
    <property type="entry name" value="Semialdhyde_dh"/>
    <property type="match status" value="1"/>
</dbReference>
<keyword evidence="2 7" id="KW-0055">Arginine biosynthesis</keyword>
<dbReference type="PANTHER" id="PTHR32338:SF10">
    <property type="entry name" value="N-ACETYL-GAMMA-GLUTAMYL-PHOSPHATE REDUCTASE, CHLOROPLASTIC-RELATED"/>
    <property type="match status" value="1"/>
</dbReference>
<dbReference type="CDD" id="cd23934">
    <property type="entry name" value="AGPR_1_C"/>
    <property type="match status" value="1"/>
</dbReference>
<dbReference type="GO" id="GO:0005737">
    <property type="term" value="C:cytoplasm"/>
    <property type="evidence" value="ECO:0007669"/>
    <property type="project" value="UniProtKB-SubCell"/>
</dbReference>
<evidence type="ECO:0000256" key="8">
    <source>
        <dbReference type="PROSITE-ProRule" id="PRU10010"/>
    </source>
</evidence>
<dbReference type="HAMAP" id="MF_00150">
    <property type="entry name" value="ArgC_type1"/>
    <property type="match status" value="1"/>
</dbReference>
<feature type="domain" description="Semialdehyde dehydrogenase NAD-binding" evidence="9">
    <location>
        <begin position="3"/>
        <end position="142"/>
    </location>
</feature>
<comment type="similarity">
    <text evidence="7">Belongs to the NAGSA dehydrogenase family. Type 1 subfamily.</text>
</comment>
<keyword evidence="4 7" id="KW-0521">NADP</keyword>
<dbReference type="PANTHER" id="PTHR32338">
    <property type="entry name" value="N-ACETYL-GAMMA-GLUTAMYL-PHOSPHATE REDUCTASE, CHLOROPLASTIC-RELATED-RELATED"/>
    <property type="match status" value="1"/>
</dbReference>
<dbReference type="SUPFAM" id="SSF55347">
    <property type="entry name" value="Glyceraldehyde-3-phosphate dehydrogenase-like, C-terminal domain"/>
    <property type="match status" value="1"/>
</dbReference>
<name>A0A9J6NW02_9CLOT</name>
<dbReference type="GO" id="GO:0070401">
    <property type="term" value="F:NADP+ binding"/>
    <property type="evidence" value="ECO:0007669"/>
    <property type="project" value="InterPro"/>
</dbReference>
<keyword evidence="5 7" id="KW-0560">Oxidoreductase</keyword>
<reference evidence="10" key="2">
    <citation type="submission" date="2021-04" db="EMBL/GenBank/DDBJ databases">
        <authorList>
            <person name="Dong X."/>
        </authorList>
    </citation>
    <scope>NUCLEOTIDE SEQUENCE</scope>
    <source>
        <strain evidence="10">ZWT</strain>
    </source>
</reference>
<dbReference type="InterPro" id="IPR023013">
    <property type="entry name" value="AGPR_AS"/>
</dbReference>
<dbReference type="EMBL" id="JAGSOJ010000001">
    <property type="protein sequence ID" value="MCM1988182.1"/>
    <property type="molecule type" value="Genomic_DNA"/>
</dbReference>
<dbReference type="CDD" id="cd17895">
    <property type="entry name" value="AGPR_1_N"/>
    <property type="match status" value="1"/>
</dbReference>
<keyword evidence="11" id="KW-1185">Reference proteome</keyword>
<proteinExistence type="inferred from homology"/>
<dbReference type="Gene3D" id="3.30.360.10">
    <property type="entry name" value="Dihydrodipicolinate Reductase, domain 2"/>
    <property type="match status" value="1"/>
</dbReference>
<comment type="pathway">
    <text evidence="1 7">Amino-acid biosynthesis; L-arginine biosynthesis; N(2)-acetyl-L-ornithine from L-glutamate: step 3/4.</text>
</comment>
<evidence type="ECO:0000256" key="4">
    <source>
        <dbReference type="ARBA" id="ARBA00022857"/>
    </source>
</evidence>
<evidence type="ECO:0000256" key="1">
    <source>
        <dbReference type="ARBA" id="ARBA00004862"/>
    </source>
</evidence>
<dbReference type="InterPro" id="IPR058924">
    <property type="entry name" value="AGPR_dimerisation_dom"/>
</dbReference>
<comment type="caution">
    <text evidence="10">The sequence shown here is derived from an EMBL/GenBank/DDBJ whole genome shotgun (WGS) entry which is preliminary data.</text>
</comment>
<reference evidence="10" key="1">
    <citation type="journal article" date="2021" name="mSystems">
        <title>Bacteria and Archaea Synergistically Convert Glycine Betaine to Biogenic Methane in the Formosa Cold Seep of the South China Sea.</title>
        <authorList>
            <person name="Li L."/>
            <person name="Zhang W."/>
            <person name="Zhang S."/>
            <person name="Song L."/>
            <person name="Sun Q."/>
            <person name="Zhang H."/>
            <person name="Xiang H."/>
            <person name="Dong X."/>
        </authorList>
    </citation>
    <scope>NUCLEOTIDE SEQUENCE</scope>
    <source>
        <strain evidence="10">ZWT</strain>
    </source>
</reference>
<evidence type="ECO:0000256" key="3">
    <source>
        <dbReference type="ARBA" id="ARBA00022605"/>
    </source>
</evidence>
<evidence type="ECO:0000313" key="11">
    <source>
        <dbReference type="Proteomes" id="UP001056429"/>
    </source>
</evidence>
<comment type="function">
    <text evidence="7">Catalyzes the NADPH-dependent reduction of N-acetyl-5-glutamyl phosphate to yield N-acetyl-L-glutamate 5-semialdehyde.</text>
</comment>
<dbReference type="InterPro" id="IPR000706">
    <property type="entry name" value="AGPR_type-1"/>
</dbReference>
<dbReference type="EC" id="1.2.1.38" evidence="7"/>
<dbReference type="InterPro" id="IPR050085">
    <property type="entry name" value="AGPR"/>
</dbReference>
<evidence type="ECO:0000256" key="6">
    <source>
        <dbReference type="ARBA" id="ARBA00050557"/>
    </source>
</evidence>
<evidence type="ECO:0000259" key="9">
    <source>
        <dbReference type="SMART" id="SM00859"/>
    </source>
</evidence>
<evidence type="ECO:0000256" key="5">
    <source>
        <dbReference type="ARBA" id="ARBA00023002"/>
    </source>
</evidence>
<dbReference type="RefSeq" id="WP_250857006.1">
    <property type="nucleotide sequence ID" value="NZ_JAGSOJ010000001.1"/>
</dbReference>
<dbReference type="InterPro" id="IPR000534">
    <property type="entry name" value="Semialdehyde_DH_NAD-bd"/>
</dbReference>
<keyword evidence="3 7" id="KW-0028">Amino-acid biosynthesis</keyword>
<dbReference type="FunFam" id="3.30.360.10:FF:000014">
    <property type="entry name" value="N-acetyl-gamma-glutamyl-phosphate reductase"/>
    <property type="match status" value="1"/>
</dbReference>
<evidence type="ECO:0000313" key="10">
    <source>
        <dbReference type="EMBL" id="MCM1988182.1"/>
    </source>
</evidence>
<accession>A0A9J6NW02</accession>
<protein>
    <recommendedName>
        <fullName evidence="7">N-acetyl-gamma-glutamyl-phosphate reductase</fullName>
        <shortName evidence="7">AGPR</shortName>
        <ecNumber evidence="7">1.2.1.38</ecNumber>
    </recommendedName>
    <alternativeName>
        <fullName evidence="7">N-acetyl-glutamate semialdehyde dehydrogenase</fullName>
        <shortName evidence="7">NAGSA dehydrogenase</shortName>
    </alternativeName>
</protein>
<dbReference type="InterPro" id="IPR036291">
    <property type="entry name" value="NAD(P)-bd_dom_sf"/>
</dbReference>
<keyword evidence="7" id="KW-0963">Cytoplasm</keyword>
<evidence type="ECO:0000256" key="2">
    <source>
        <dbReference type="ARBA" id="ARBA00022571"/>
    </source>
</evidence>
<comment type="catalytic activity">
    <reaction evidence="6 7">
        <text>N-acetyl-L-glutamate 5-semialdehyde + phosphate + NADP(+) = N-acetyl-L-glutamyl 5-phosphate + NADPH + H(+)</text>
        <dbReference type="Rhea" id="RHEA:21588"/>
        <dbReference type="ChEBI" id="CHEBI:15378"/>
        <dbReference type="ChEBI" id="CHEBI:29123"/>
        <dbReference type="ChEBI" id="CHEBI:43474"/>
        <dbReference type="ChEBI" id="CHEBI:57783"/>
        <dbReference type="ChEBI" id="CHEBI:57936"/>
        <dbReference type="ChEBI" id="CHEBI:58349"/>
        <dbReference type="EC" id="1.2.1.38"/>
    </reaction>
</comment>
<dbReference type="GO" id="GO:0003942">
    <property type="term" value="F:N-acetyl-gamma-glutamyl-phosphate reductase activity"/>
    <property type="evidence" value="ECO:0007669"/>
    <property type="project" value="UniProtKB-UniRule"/>
</dbReference>
<dbReference type="Pfam" id="PF22698">
    <property type="entry name" value="Semialdhyde_dhC_1"/>
    <property type="match status" value="1"/>
</dbReference>
<feature type="active site" evidence="7 8">
    <location>
        <position position="150"/>
    </location>
</feature>
<dbReference type="PROSITE" id="PS01224">
    <property type="entry name" value="ARGC"/>
    <property type="match status" value="1"/>
</dbReference>
<dbReference type="GO" id="GO:0051287">
    <property type="term" value="F:NAD binding"/>
    <property type="evidence" value="ECO:0007669"/>
    <property type="project" value="InterPro"/>
</dbReference>
<dbReference type="Gene3D" id="3.40.50.720">
    <property type="entry name" value="NAD(P)-binding Rossmann-like Domain"/>
    <property type="match status" value="1"/>
</dbReference>
<dbReference type="SUPFAM" id="SSF51735">
    <property type="entry name" value="NAD(P)-binding Rossmann-fold domains"/>
    <property type="match status" value="1"/>
</dbReference>
<dbReference type="AlphaFoldDB" id="A0A9J6NW02"/>
<dbReference type="GO" id="GO:0006526">
    <property type="term" value="P:L-arginine biosynthetic process"/>
    <property type="evidence" value="ECO:0007669"/>
    <property type="project" value="UniProtKB-UniRule"/>
</dbReference>
<dbReference type="NCBIfam" id="TIGR01850">
    <property type="entry name" value="argC"/>
    <property type="match status" value="1"/>
</dbReference>
<gene>
    <name evidence="7" type="primary">argC</name>
    <name evidence="10" type="ORF">KDK92_00405</name>
</gene>
<organism evidence="10 11">
    <name type="scientific">Oceanirhabdus seepicola</name>
    <dbReference type="NCBI Taxonomy" id="2828781"/>
    <lineage>
        <taxon>Bacteria</taxon>
        <taxon>Bacillati</taxon>
        <taxon>Bacillota</taxon>
        <taxon>Clostridia</taxon>
        <taxon>Eubacteriales</taxon>
        <taxon>Clostridiaceae</taxon>
        <taxon>Oceanirhabdus</taxon>
    </lineage>
</organism>
<evidence type="ECO:0000256" key="7">
    <source>
        <dbReference type="HAMAP-Rule" id="MF_00150"/>
    </source>
</evidence>
<dbReference type="SMART" id="SM00859">
    <property type="entry name" value="Semialdhyde_dh"/>
    <property type="match status" value="1"/>
</dbReference>
<dbReference type="Proteomes" id="UP001056429">
    <property type="component" value="Unassembled WGS sequence"/>
</dbReference>
<sequence>MLNVGILGATGYAGEELVRLLANHKEVKIKKIVSKAYEGKKYSHSYRNFVGLNDYICEGLNWNTITKGIDLLFSALPYGVLMENLTEDMMRDIKIIDIGVDYRFMNKDEYSKFYGKEHKSMELTEQFVYGLSEWNIEKIKKAKYLANPGCYATAMQLALLPLIKENIIGEDIIVDGKCGLSGGGRTLTLGTHFVEGNESIKAYKINNHPHSQEVKKGVEFFLDKKIKLTFTPHIIPMQRGMLITVYTELIKDIEYDNVKEIYEKYYRDKQFIQILDKGIYVESKWVKNSNLCHINFEINKENNKLIIIAAIDNLIKGAAGQAIQNMNIMNGYDESTGLSYVPTCI</sequence>
<comment type="subcellular location">
    <subcellularLocation>
        <location evidence="7">Cytoplasm</location>
    </subcellularLocation>
</comment>